<dbReference type="EMBL" id="JAMBQA010000001">
    <property type="protein sequence ID" value="MDG0844840.1"/>
    <property type="molecule type" value="Genomic_DNA"/>
</dbReference>
<dbReference type="Proteomes" id="UP001152422">
    <property type="component" value="Unassembled WGS sequence"/>
</dbReference>
<dbReference type="AlphaFoldDB" id="A0A9X4QXL2"/>
<proteinExistence type="predicted"/>
<reference evidence="1" key="1">
    <citation type="submission" date="2022-05" db="EMBL/GenBank/DDBJ databases">
        <title>Comparative genomics of Staphylococcus equorum isolates.</title>
        <authorList>
            <person name="Luelf R.H."/>
        </authorList>
    </citation>
    <scope>NUCLEOTIDE SEQUENCE</scope>
    <source>
        <strain evidence="1">TMW 2.2497</strain>
    </source>
</reference>
<dbReference type="RefSeq" id="WP_270893078.1">
    <property type="nucleotide sequence ID" value="NZ_JAMBPY010000001.1"/>
</dbReference>
<name>A0A9X4QXL2_9STAP</name>
<sequence>MFNTIANGGLENDKVSISITMLIYITKAANIPINKLVNDSIEVSRNKYNKKLFN</sequence>
<gene>
    <name evidence="1" type="ORF">M4L89_01105</name>
</gene>
<keyword evidence="2" id="KW-1185">Reference proteome</keyword>
<accession>A0A9X4QXL2</accession>
<comment type="caution">
    <text evidence="1">The sequence shown here is derived from an EMBL/GenBank/DDBJ whole genome shotgun (WGS) entry which is preliminary data.</text>
</comment>
<organism evidence="1 2">
    <name type="scientific">Staphylococcus equorum</name>
    <dbReference type="NCBI Taxonomy" id="246432"/>
    <lineage>
        <taxon>Bacteria</taxon>
        <taxon>Bacillati</taxon>
        <taxon>Bacillota</taxon>
        <taxon>Bacilli</taxon>
        <taxon>Bacillales</taxon>
        <taxon>Staphylococcaceae</taxon>
        <taxon>Staphylococcus</taxon>
    </lineage>
</organism>
<evidence type="ECO:0000313" key="1">
    <source>
        <dbReference type="EMBL" id="MDG0844840.1"/>
    </source>
</evidence>
<evidence type="ECO:0000313" key="2">
    <source>
        <dbReference type="Proteomes" id="UP001152422"/>
    </source>
</evidence>
<protein>
    <submittedName>
        <fullName evidence="1">Uncharacterized protein</fullName>
    </submittedName>
</protein>